<feature type="transmembrane region" description="Helical" evidence="2">
    <location>
        <begin position="247"/>
        <end position="267"/>
    </location>
</feature>
<feature type="transmembrane region" description="Helical" evidence="2">
    <location>
        <begin position="149"/>
        <end position="166"/>
    </location>
</feature>
<dbReference type="Proteomes" id="UP000002173">
    <property type="component" value="Chromosome 1"/>
</dbReference>
<feature type="transmembrane region" description="Helical" evidence="2">
    <location>
        <begin position="620"/>
        <end position="642"/>
    </location>
</feature>
<name>A7AWA9_BABBO</name>
<reference evidence="3 4" key="1">
    <citation type="journal article" date="2007" name="PLoS Pathog.">
        <title>Genome sequence of Babesia bovis and comparative analysis of apicomplexan hemoprotozoa.</title>
        <authorList>
            <person name="Brayton K.A."/>
            <person name="Lau A.O.T."/>
            <person name="Herndon D.R."/>
            <person name="Hannick L."/>
            <person name="Kappmeyer L.S."/>
            <person name="Berens S.J."/>
            <person name="Bidwell S.L."/>
            <person name="Brown W.C."/>
            <person name="Crabtree J."/>
            <person name="Fadrosh D."/>
            <person name="Feldblum T."/>
            <person name="Forberger H.A."/>
            <person name="Haas B.J."/>
            <person name="Howell J.M."/>
            <person name="Khouri H."/>
            <person name="Koo H."/>
            <person name="Mann D.J."/>
            <person name="Norimine J."/>
            <person name="Paulsen I.T."/>
            <person name="Radune D."/>
            <person name="Ren Q."/>
            <person name="Smith R.K. Jr."/>
            <person name="Suarez C.E."/>
            <person name="White O."/>
            <person name="Wortman J.R."/>
            <person name="Knowles D.P. Jr."/>
            <person name="McElwain T.F."/>
            <person name="Nene V.M."/>
        </authorList>
    </citation>
    <scope>NUCLEOTIDE SEQUENCE [LARGE SCALE GENOMIC DNA]</scope>
    <source>
        <strain evidence="3">T2Bo</strain>
    </source>
</reference>
<keyword evidence="2" id="KW-0812">Transmembrane</keyword>
<feature type="region of interest" description="Disordered" evidence="1">
    <location>
        <begin position="430"/>
        <end position="449"/>
    </location>
</feature>
<evidence type="ECO:0000313" key="4">
    <source>
        <dbReference type="Proteomes" id="UP000002173"/>
    </source>
</evidence>
<dbReference type="EMBL" id="AAXT01000005">
    <property type="protein sequence ID" value="EDO05337.1"/>
    <property type="molecule type" value="Genomic_DNA"/>
</dbReference>
<dbReference type="InParanoid" id="A7AWA9"/>
<keyword evidence="2" id="KW-0472">Membrane</keyword>
<evidence type="ECO:0000313" key="3">
    <source>
        <dbReference type="EMBL" id="EDO05337.1"/>
    </source>
</evidence>
<protein>
    <submittedName>
        <fullName evidence="3">Uncharacterized protein</fullName>
    </submittedName>
</protein>
<feature type="transmembrane region" description="Helical" evidence="2">
    <location>
        <begin position="20"/>
        <end position="44"/>
    </location>
</feature>
<dbReference type="AlphaFoldDB" id="A7AWA9"/>
<feature type="transmembrane region" description="Helical" evidence="2">
    <location>
        <begin position="715"/>
        <end position="732"/>
    </location>
</feature>
<dbReference type="OMA" id="STTIDLW"/>
<feature type="transmembrane region" description="Helical" evidence="2">
    <location>
        <begin position="586"/>
        <end position="614"/>
    </location>
</feature>
<evidence type="ECO:0000256" key="2">
    <source>
        <dbReference type="SAM" id="Phobius"/>
    </source>
</evidence>
<proteinExistence type="predicted"/>
<feature type="transmembrane region" description="Helical" evidence="2">
    <location>
        <begin position="559"/>
        <end position="579"/>
    </location>
</feature>
<feature type="transmembrane region" description="Helical" evidence="2">
    <location>
        <begin position="517"/>
        <end position="539"/>
    </location>
</feature>
<accession>A7AWA9</accession>
<keyword evidence="2" id="KW-1133">Transmembrane helix</keyword>
<comment type="caution">
    <text evidence="3">The sequence shown here is derived from an EMBL/GenBank/DDBJ whole genome shotgun (WGS) entry which is preliminary data.</text>
</comment>
<dbReference type="VEuPathDB" id="PiroplasmaDB:BBOV_I002550"/>
<sequence length="804" mass="92128">MYDGREFVSLYDRLKISSYGFRHGCIQLFTVLLLFAFQQSVLYYTIYYLRNEPRLLYLAIFDILIEDYLSFVGFYLTPVIYILFNRISNRFLFNREKRNVNVDELLHSDLALATALDLWDIVIMVNHLFRRYRSVQTSANMDLWEDRNFVAYAFLCTLSMFLLGFVSPTVDSDLDPGCDILEHRRLIWYSILAFVRRCLGLSADDLRFRRGGKYGDMGFDIPEPLRGVKSKSTLKGQYLDMFTIAKYTFLIGFSLVDIPFFVYRVVLLARKNVFSLMLYKNLLGIFIRPYRLTLSQLAERDSAKGWQSAFFEAAPLFKDPFAKRLIQEDLKNLETPSAPASERQLSAKLTNRNLLKGSLSSASISHTKSYIRNIFTRAGSTTPQENLVSRVTKKFPTSQVPSEERINEVPSADKMVARLRFTSSHPSGSYHEWSSRVSEPEAPVAPPKVDENAQQVRLSLLRNLRRHREVPVASMNPKMFFETLRDQVSKLFAVDPRFAMEEDEFVIDSGQFDYLRMLIAVGISLISRILIVIFCYSRASEVRSPRFIFGSTVSTATGLELLVYGMVVFAPILEIGLFYRVQCCNLFDCICFGIQELLQLCSFVTCVCCLRGFVADPGSVFYAMQVSALVLWPVFLGMLLLVQGFFGSLTVIRLVYLLCKYSACPVGLHHKPFCLDIMKSTMLADRLLHVQWSAYLCSALFRALCCSFSPTKTEVIIIIVDLLIRLTYVIFCQTMRTMMLRKFEVHYLIMRMSNAITSDYMPPSDTFSLFSDSNVHFVTPSDVESYIKDQGLLSSPGIIFPAFL</sequence>
<evidence type="ECO:0000256" key="1">
    <source>
        <dbReference type="SAM" id="MobiDB-lite"/>
    </source>
</evidence>
<keyword evidence="4" id="KW-1185">Reference proteome</keyword>
<gene>
    <name evidence="3" type="ORF">BBOV_I002550</name>
</gene>
<feature type="transmembrane region" description="Helical" evidence="2">
    <location>
        <begin position="56"/>
        <end position="84"/>
    </location>
</feature>
<feature type="transmembrane region" description="Helical" evidence="2">
    <location>
        <begin position="687"/>
        <end position="709"/>
    </location>
</feature>
<dbReference type="eggNOG" id="ENOG502SUY0">
    <property type="taxonomic scope" value="Eukaryota"/>
</dbReference>
<organism evidence="3 4">
    <name type="scientific">Babesia bovis</name>
    <dbReference type="NCBI Taxonomy" id="5865"/>
    <lineage>
        <taxon>Eukaryota</taxon>
        <taxon>Sar</taxon>
        <taxon>Alveolata</taxon>
        <taxon>Apicomplexa</taxon>
        <taxon>Aconoidasida</taxon>
        <taxon>Piroplasmida</taxon>
        <taxon>Babesiidae</taxon>
        <taxon>Babesia</taxon>
    </lineage>
</organism>